<dbReference type="AlphaFoldDB" id="A0A3L6GCH8"/>
<organism evidence="2">
    <name type="scientific">Zea mays</name>
    <name type="common">Maize</name>
    <dbReference type="NCBI Taxonomy" id="4577"/>
    <lineage>
        <taxon>Eukaryota</taxon>
        <taxon>Viridiplantae</taxon>
        <taxon>Streptophyta</taxon>
        <taxon>Embryophyta</taxon>
        <taxon>Tracheophyta</taxon>
        <taxon>Spermatophyta</taxon>
        <taxon>Magnoliopsida</taxon>
        <taxon>Liliopsida</taxon>
        <taxon>Poales</taxon>
        <taxon>Poaceae</taxon>
        <taxon>PACMAD clade</taxon>
        <taxon>Panicoideae</taxon>
        <taxon>Andropogonodae</taxon>
        <taxon>Andropogoneae</taxon>
        <taxon>Tripsacinae</taxon>
        <taxon>Zea</taxon>
    </lineage>
</organism>
<dbReference type="Proteomes" id="UP000251960">
    <property type="component" value="Chromosome 10"/>
</dbReference>
<protein>
    <submittedName>
        <fullName evidence="2">Uncharacterized protein</fullName>
    </submittedName>
</protein>
<feature type="region of interest" description="Disordered" evidence="1">
    <location>
        <begin position="107"/>
        <end position="185"/>
    </location>
</feature>
<comment type="caution">
    <text evidence="2">The sequence shown here is derived from an EMBL/GenBank/DDBJ whole genome shotgun (WGS) entry which is preliminary data.</text>
</comment>
<evidence type="ECO:0000256" key="1">
    <source>
        <dbReference type="SAM" id="MobiDB-lite"/>
    </source>
</evidence>
<reference evidence="2" key="1">
    <citation type="journal article" date="2018" name="Nat. Genet.">
        <title>Extensive intraspecific gene order and gene structural variations between Mo17 and other maize genomes.</title>
        <authorList>
            <person name="Sun S."/>
            <person name="Zhou Y."/>
            <person name="Chen J."/>
            <person name="Shi J."/>
            <person name="Zhao H."/>
            <person name="Zhao H."/>
            <person name="Song W."/>
            <person name="Zhang M."/>
            <person name="Cui Y."/>
            <person name="Dong X."/>
            <person name="Liu H."/>
            <person name="Ma X."/>
            <person name="Jiao Y."/>
            <person name="Wang B."/>
            <person name="Wei X."/>
            <person name="Stein J.C."/>
            <person name="Glaubitz J.C."/>
            <person name="Lu F."/>
            <person name="Yu G."/>
            <person name="Liang C."/>
            <person name="Fengler K."/>
            <person name="Li B."/>
            <person name="Rafalski A."/>
            <person name="Schnable P.S."/>
            <person name="Ware D.H."/>
            <person name="Buckler E.S."/>
            <person name="Lai J."/>
        </authorList>
    </citation>
    <scope>NUCLEOTIDE SEQUENCE [LARGE SCALE GENOMIC DNA]</scope>
    <source>
        <tissue evidence="2">Seedling</tissue>
    </source>
</reference>
<sequence length="185" mass="19835">MFFGSDEAEYHTTLIRSPSNPVNRGLFSDEVAPSLHREQFIPSPRSGRVDGLDLNSSDVEFQNIASFQDLRQSQSAANYSATPVLDGHRGRNHSRSVLGRGVTGRGFRATRTTSEGPRGGRGARSILSRGRSMPRPIGASSSGGRCATSGRGANISAPNAAHSQEDNDDPFAQVTHFPNLVTPML</sequence>
<gene>
    <name evidence="2" type="ORF">Zm00014a_010142</name>
</gene>
<accession>A0A3L6GCH8</accession>
<name>A0A3L6GCH8_MAIZE</name>
<dbReference type="EMBL" id="NCVQ01000002">
    <property type="protein sequence ID" value="PWZ45609.1"/>
    <property type="molecule type" value="Genomic_DNA"/>
</dbReference>
<proteinExistence type="predicted"/>
<evidence type="ECO:0000313" key="2">
    <source>
        <dbReference type="EMBL" id="PWZ45609.1"/>
    </source>
</evidence>